<sequence>MAEAGKDHNLIGELFGSLEVFLIEAFHRHGAAVTEHCAEAAIANFHGGVKGVGGFVELFVGEDLGLARVVGVIESFVEEWRSGNGGMQIQEKKHDAITTLIRLPSQLLRHSQEESPATPLQLLEAANSQLKQSFCFVHSGENPAAIKAVSPPSSPPPMESFQWNSGLLL</sequence>
<protein>
    <submittedName>
        <fullName evidence="2">Uncharacterized protein</fullName>
    </submittedName>
</protein>
<organism evidence="2 3">
    <name type="scientific">Dendrobium thyrsiflorum</name>
    <name type="common">Pinecone-like raceme dendrobium</name>
    <name type="synonym">Orchid</name>
    <dbReference type="NCBI Taxonomy" id="117978"/>
    <lineage>
        <taxon>Eukaryota</taxon>
        <taxon>Viridiplantae</taxon>
        <taxon>Streptophyta</taxon>
        <taxon>Embryophyta</taxon>
        <taxon>Tracheophyta</taxon>
        <taxon>Spermatophyta</taxon>
        <taxon>Magnoliopsida</taxon>
        <taxon>Liliopsida</taxon>
        <taxon>Asparagales</taxon>
        <taxon>Orchidaceae</taxon>
        <taxon>Epidendroideae</taxon>
        <taxon>Malaxideae</taxon>
        <taxon>Dendrobiinae</taxon>
        <taxon>Dendrobium</taxon>
    </lineage>
</organism>
<evidence type="ECO:0000313" key="3">
    <source>
        <dbReference type="Proteomes" id="UP001552299"/>
    </source>
</evidence>
<dbReference type="Proteomes" id="UP001552299">
    <property type="component" value="Unassembled WGS sequence"/>
</dbReference>
<name>A0ABD0VC52_DENTH</name>
<gene>
    <name evidence="2" type="ORF">M5K25_009299</name>
</gene>
<dbReference type="EMBL" id="JANQDX010000008">
    <property type="protein sequence ID" value="KAL0920181.1"/>
    <property type="molecule type" value="Genomic_DNA"/>
</dbReference>
<feature type="region of interest" description="Disordered" evidence="1">
    <location>
        <begin position="148"/>
        <end position="169"/>
    </location>
</feature>
<evidence type="ECO:0000256" key="1">
    <source>
        <dbReference type="SAM" id="MobiDB-lite"/>
    </source>
</evidence>
<dbReference type="AlphaFoldDB" id="A0ABD0VC52"/>
<proteinExistence type="predicted"/>
<keyword evidence="3" id="KW-1185">Reference proteome</keyword>
<accession>A0ABD0VC52</accession>
<reference evidence="2 3" key="1">
    <citation type="journal article" date="2024" name="Plant Biotechnol. J.">
        <title>Dendrobium thyrsiflorum genome and its molecular insights into genes involved in important horticultural traits.</title>
        <authorList>
            <person name="Chen B."/>
            <person name="Wang J.Y."/>
            <person name="Zheng P.J."/>
            <person name="Li K.L."/>
            <person name="Liang Y.M."/>
            <person name="Chen X.F."/>
            <person name="Zhang C."/>
            <person name="Zhao X."/>
            <person name="He X."/>
            <person name="Zhang G.Q."/>
            <person name="Liu Z.J."/>
            <person name="Xu Q."/>
        </authorList>
    </citation>
    <scope>NUCLEOTIDE SEQUENCE [LARGE SCALE GENOMIC DNA]</scope>
    <source>
        <strain evidence="2">GZMU011</strain>
    </source>
</reference>
<evidence type="ECO:0000313" key="2">
    <source>
        <dbReference type="EMBL" id="KAL0920181.1"/>
    </source>
</evidence>
<comment type="caution">
    <text evidence="2">The sequence shown here is derived from an EMBL/GenBank/DDBJ whole genome shotgun (WGS) entry which is preliminary data.</text>
</comment>